<feature type="compositionally biased region" description="Low complexity" evidence="1">
    <location>
        <begin position="231"/>
        <end position="247"/>
    </location>
</feature>
<dbReference type="AlphaFoldDB" id="A0A4P6PZ36"/>
<feature type="region of interest" description="Disordered" evidence="1">
    <location>
        <begin position="137"/>
        <end position="331"/>
    </location>
</feature>
<reference evidence="2 3" key="1">
    <citation type="submission" date="2019-02" db="EMBL/GenBank/DDBJ databases">
        <authorList>
            <person name="Khodamoradi S."/>
            <person name="Hahnke R.L."/>
            <person name="Kaempfer P."/>
            <person name="Schumann P."/>
            <person name="Rohde M."/>
            <person name="Steinert M."/>
            <person name="Luzhetskyy A."/>
            <person name="Wink J."/>
            <person name="Ruckert C."/>
        </authorList>
    </citation>
    <scope>NUCLEOTIDE SEQUENCE [LARGE SCALE GENOMIC DNA]</scope>
    <source>
        <strain evidence="2 3">M2</strain>
    </source>
</reference>
<name>A0A4P6PZ36_9ACTN</name>
<evidence type="ECO:0000313" key="2">
    <source>
        <dbReference type="EMBL" id="QBI52151.1"/>
    </source>
</evidence>
<feature type="compositionally biased region" description="Low complexity" evidence="1">
    <location>
        <begin position="300"/>
        <end position="314"/>
    </location>
</feature>
<dbReference type="KEGG" id="strr:EKD16_01670"/>
<accession>A0A4P6PZ36</accession>
<feature type="region of interest" description="Disordered" evidence="1">
    <location>
        <begin position="1"/>
        <end position="125"/>
    </location>
</feature>
<keyword evidence="3" id="KW-1185">Reference proteome</keyword>
<feature type="compositionally biased region" description="Low complexity" evidence="1">
    <location>
        <begin position="112"/>
        <end position="123"/>
    </location>
</feature>
<protein>
    <submittedName>
        <fullName evidence="2">Uncharacterized protein</fullName>
    </submittedName>
</protein>
<feature type="compositionally biased region" description="Low complexity" evidence="1">
    <location>
        <begin position="183"/>
        <end position="195"/>
    </location>
</feature>
<gene>
    <name evidence="2" type="ORF">EKD16_01670</name>
</gene>
<feature type="compositionally biased region" description="Basic residues" evidence="1">
    <location>
        <begin position="248"/>
        <end position="257"/>
    </location>
</feature>
<dbReference type="Proteomes" id="UP000292235">
    <property type="component" value="Chromosome"/>
</dbReference>
<dbReference type="EMBL" id="CP036455">
    <property type="protein sequence ID" value="QBI52151.1"/>
    <property type="molecule type" value="Genomic_DNA"/>
</dbReference>
<proteinExistence type="predicted"/>
<organism evidence="2 3">
    <name type="scientific">Streptomonospora litoralis</name>
    <dbReference type="NCBI Taxonomy" id="2498135"/>
    <lineage>
        <taxon>Bacteria</taxon>
        <taxon>Bacillati</taxon>
        <taxon>Actinomycetota</taxon>
        <taxon>Actinomycetes</taxon>
        <taxon>Streptosporangiales</taxon>
        <taxon>Nocardiopsidaceae</taxon>
        <taxon>Streptomonospora</taxon>
    </lineage>
</organism>
<sequence>MGSGPRPPGRVLAGGGGRRGRPRSAVRPCQSAGKRVTWRKSGGDGGSGAGPAVVGSGARRWRRPTGRLGSAVRPCQSAGKRVTWRKSGAEDGEGLGPRPPVPVPAGGGGRRGAATAGMGPGPRTSVRVLAGWAADEAARAPRGGARGHRAGCSPVRRPTSAGPGLGQSAAAMQPDRGHEMHVRAAVPASAPPRDATPAPSFRNTKKHAVFCPQIPELSVDPQPRRGGDGARGAPNGAKTAPESTFRTSRGRRARRGHPQNGHRPPKVHPIGGCGSRRRHPGAMSDAASPPTPDPAHPRGVRAPATAPRRAASGRCRPGRGHGETQPAHRRR</sequence>
<evidence type="ECO:0000313" key="3">
    <source>
        <dbReference type="Proteomes" id="UP000292235"/>
    </source>
</evidence>
<evidence type="ECO:0000256" key="1">
    <source>
        <dbReference type="SAM" id="MobiDB-lite"/>
    </source>
</evidence>